<feature type="transmembrane region" description="Helical" evidence="9">
    <location>
        <begin position="203"/>
        <end position="227"/>
    </location>
</feature>
<feature type="transmembrane region" description="Helical" evidence="9">
    <location>
        <begin position="382"/>
        <end position="403"/>
    </location>
</feature>
<evidence type="ECO:0000259" key="11">
    <source>
        <dbReference type="PROSITE" id="PS50850"/>
    </source>
</evidence>
<dbReference type="SMART" id="SM00184">
    <property type="entry name" value="RING"/>
    <property type="match status" value="1"/>
</dbReference>
<keyword evidence="4 8" id="KW-0863">Zinc-finger</keyword>
<dbReference type="PROSITE" id="PS00216">
    <property type="entry name" value="SUGAR_TRANSPORT_1"/>
    <property type="match status" value="1"/>
</dbReference>
<dbReference type="Pfam" id="PF00083">
    <property type="entry name" value="Sugar_tr"/>
    <property type="match status" value="1"/>
</dbReference>
<dbReference type="PROSITE" id="PS50089">
    <property type="entry name" value="ZF_RING_2"/>
    <property type="match status" value="1"/>
</dbReference>
<feature type="domain" description="RING-type" evidence="10">
    <location>
        <begin position="539"/>
        <end position="582"/>
    </location>
</feature>
<evidence type="ECO:0000256" key="9">
    <source>
        <dbReference type="SAM" id="Phobius"/>
    </source>
</evidence>
<proteinExistence type="predicted"/>
<accession>A0ABN7RJ48</accession>
<feature type="transmembrane region" description="Helical" evidence="9">
    <location>
        <begin position="179"/>
        <end position="197"/>
    </location>
</feature>
<dbReference type="InterPro" id="IPR005829">
    <property type="entry name" value="Sugar_transporter_CS"/>
</dbReference>
<keyword evidence="3" id="KW-0479">Metal-binding</keyword>
<feature type="domain" description="Major facilitator superfamily (MFS) profile" evidence="11">
    <location>
        <begin position="99"/>
        <end position="519"/>
    </location>
</feature>
<evidence type="ECO:0000256" key="6">
    <source>
        <dbReference type="ARBA" id="ARBA00022989"/>
    </source>
</evidence>
<keyword evidence="5" id="KW-0862">Zinc</keyword>
<evidence type="ECO:0000313" key="13">
    <source>
        <dbReference type="Proteomes" id="UP001158576"/>
    </source>
</evidence>
<dbReference type="Proteomes" id="UP001158576">
    <property type="component" value="Chromosome PAR"/>
</dbReference>
<evidence type="ECO:0000256" key="3">
    <source>
        <dbReference type="ARBA" id="ARBA00022723"/>
    </source>
</evidence>
<sequence length="608" mass="67559">MKFRLIEEFDDIWNVLPHFSGYQLWITAVAGYISMVGGLCALFPVFGQWTPPYHCKSPLDDQFSSLTFAEISTLHQNVLGLDSCETAKFSVTQNCTHSTNFSDIEGCLKKEISNSTIESYDCQPDDFLYNMEAIGQPIDKDNMLFRSWLGSLMTSAGIIGQWLGAIFAGIYADRFGRRNAVFVFSSLMAALSIFQGVLNNEYGFIICRVLVMACSQIAYIAALTYGVELTGPSKRSIPGSLINVYFSVGYSGISLIAWFIPDWQGLSVAIGIFAAIQVFLCFFIPESPRFLAIKNEIEKAGDVLKTIASKTNTKLDENIVDELSGLTKFEKEKEKSEKTTSDLFKTTPIRLVTLNIGFSFIVVTIVYYGLAYNVSSLSGDIYVNNVINGLVECFGYFVSIPLIDRFGRRSTTGMVMLNNQLGFDSVTIQECGKWLAFIGKFCVSGAFNNIFIFASELYPTEIRTVGVGFCSMVGRVSGALSPFLLALQNKPGFGWFPYTLFAVSGFSSATLLLKLPETNNVNLTETLEEAEEFYSIKECAVCTYEFNMTDHLPSILTVCGHQICDPCVDRCLRDYARCPVCSSPLFEGDVLRHYDLFQEKPKELPGLV</sequence>
<feature type="transmembrane region" description="Helical" evidence="9">
    <location>
        <begin position="493"/>
        <end position="513"/>
    </location>
</feature>
<evidence type="ECO:0000256" key="2">
    <source>
        <dbReference type="ARBA" id="ARBA00022692"/>
    </source>
</evidence>
<dbReference type="SUPFAM" id="SSF57850">
    <property type="entry name" value="RING/U-box"/>
    <property type="match status" value="1"/>
</dbReference>
<dbReference type="InterPro" id="IPR020846">
    <property type="entry name" value="MFS_dom"/>
</dbReference>
<dbReference type="EMBL" id="OU015568">
    <property type="protein sequence ID" value="CAG5078959.1"/>
    <property type="molecule type" value="Genomic_DNA"/>
</dbReference>
<feature type="transmembrane region" description="Helical" evidence="9">
    <location>
        <begin position="21"/>
        <end position="46"/>
    </location>
</feature>
<evidence type="ECO:0000256" key="4">
    <source>
        <dbReference type="ARBA" id="ARBA00022771"/>
    </source>
</evidence>
<keyword evidence="7 9" id="KW-0472">Membrane</keyword>
<dbReference type="PANTHER" id="PTHR24064">
    <property type="entry name" value="SOLUTE CARRIER FAMILY 22 MEMBER"/>
    <property type="match status" value="1"/>
</dbReference>
<dbReference type="PROSITE" id="PS50850">
    <property type="entry name" value="MFS"/>
    <property type="match status" value="1"/>
</dbReference>
<organism evidence="12 13">
    <name type="scientific">Oikopleura dioica</name>
    <name type="common">Tunicate</name>
    <dbReference type="NCBI Taxonomy" id="34765"/>
    <lineage>
        <taxon>Eukaryota</taxon>
        <taxon>Metazoa</taxon>
        <taxon>Chordata</taxon>
        <taxon>Tunicata</taxon>
        <taxon>Appendicularia</taxon>
        <taxon>Copelata</taxon>
        <taxon>Oikopleuridae</taxon>
        <taxon>Oikopleura</taxon>
    </lineage>
</organism>
<dbReference type="InterPro" id="IPR013083">
    <property type="entry name" value="Znf_RING/FYVE/PHD"/>
</dbReference>
<dbReference type="InterPro" id="IPR005828">
    <property type="entry name" value="MFS_sugar_transport-like"/>
</dbReference>
<evidence type="ECO:0000259" key="10">
    <source>
        <dbReference type="PROSITE" id="PS50089"/>
    </source>
</evidence>
<feature type="transmembrane region" description="Helical" evidence="9">
    <location>
        <begin position="266"/>
        <end position="284"/>
    </location>
</feature>
<feature type="transmembrane region" description="Helical" evidence="9">
    <location>
        <begin position="239"/>
        <end position="260"/>
    </location>
</feature>
<gene>
    <name evidence="12" type="ORF">OKIOD_LOCUS692</name>
</gene>
<reference evidence="12 13" key="1">
    <citation type="submission" date="2021-04" db="EMBL/GenBank/DDBJ databases">
        <authorList>
            <person name="Bliznina A."/>
        </authorList>
    </citation>
    <scope>NUCLEOTIDE SEQUENCE [LARGE SCALE GENOMIC DNA]</scope>
</reference>
<evidence type="ECO:0000256" key="1">
    <source>
        <dbReference type="ARBA" id="ARBA00004141"/>
    </source>
</evidence>
<evidence type="ECO:0000256" key="5">
    <source>
        <dbReference type="ARBA" id="ARBA00022833"/>
    </source>
</evidence>
<keyword evidence="13" id="KW-1185">Reference proteome</keyword>
<feature type="transmembrane region" description="Helical" evidence="9">
    <location>
        <begin position="148"/>
        <end position="172"/>
    </location>
</feature>
<dbReference type="Gene3D" id="3.30.40.10">
    <property type="entry name" value="Zinc/RING finger domain, C3HC4 (zinc finger)"/>
    <property type="match status" value="1"/>
</dbReference>
<dbReference type="Gene3D" id="1.20.1250.20">
    <property type="entry name" value="MFS general substrate transporter like domains"/>
    <property type="match status" value="1"/>
</dbReference>
<dbReference type="InterPro" id="IPR001841">
    <property type="entry name" value="Znf_RING"/>
</dbReference>
<protein>
    <submittedName>
        <fullName evidence="12">Oidioi.mRNA.OKI2018_I69.PAR.g9134.t1.cds</fullName>
    </submittedName>
</protein>
<evidence type="ECO:0000313" key="12">
    <source>
        <dbReference type="EMBL" id="CAG5078959.1"/>
    </source>
</evidence>
<name>A0ABN7RJ48_OIKDI</name>
<evidence type="ECO:0000256" key="7">
    <source>
        <dbReference type="ARBA" id="ARBA00023136"/>
    </source>
</evidence>
<feature type="transmembrane region" description="Helical" evidence="9">
    <location>
        <begin position="465"/>
        <end position="487"/>
    </location>
</feature>
<evidence type="ECO:0000256" key="8">
    <source>
        <dbReference type="PROSITE-ProRule" id="PRU00175"/>
    </source>
</evidence>
<feature type="transmembrane region" description="Helical" evidence="9">
    <location>
        <begin position="351"/>
        <end position="370"/>
    </location>
</feature>
<dbReference type="PROSITE" id="PS00518">
    <property type="entry name" value="ZF_RING_1"/>
    <property type="match status" value="1"/>
</dbReference>
<comment type="subcellular location">
    <subcellularLocation>
        <location evidence="1">Membrane</location>
        <topology evidence="1">Multi-pass membrane protein</topology>
    </subcellularLocation>
</comment>
<dbReference type="SUPFAM" id="SSF103473">
    <property type="entry name" value="MFS general substrate transporter"/>
    <property type="match status" value="1"/>
</dbReference>
<keyword evidence="6 9" id="KW-1133">Transmembrane helix</keyword>
<dbReference type="InterPro" id="IPR017907">
    <property type="entry name" value="Znf_RING_CS"/>
</dbReference>
<dbReference type="InterPro" id="IPR036259">
    <property type="entry name" value="MFS_trans_sf"/>
</dbReference>
<keyword evidence="2 9" id="KW-0812">Transmembrane</keyword>